<evidence type="ECO:0000259" key="6">
    <source>
        <dbReference type="PROSITE" id="PS50801"/>
    </source>
</evidence>
<dbReference type="Gene3D" id="3.30.750.24">
    <property type="entry name" value="STAS domain"/>
    <property type="match status" value="1"/>
</dbReference>
<feature type="domain" description="STAS" evidence="6">
    <location>
        <begin position="421"/>
        <end position="523"/>
    </location>
</feature>
<dbReference type="EMBL" id="PVNL01000046">
    <property type="protein sequence ID" value="PRQ07976.1"/>
    <property type="molecule type" value="Genomic_DNA"/>
</dbReference>
<evidence type="ECO:0000256" key="2">
    <source>
        <dbReference type="ARBA" id="ARBA00022692"/>
    </source>
</evidence>
<comment type="subcellular location">
    <subcellularLocation>
        <location evidence="1">Membrane</location>
        <topology evidence="1">Multi-pass membrane protein</topology>
    </subcellularLocation>
</comment>
<dbReference type="InterPro" id="IPR018045">
    <property type="entry name" value="S04_transporter_CS"/>
</dbReference>
<comment type="caution">
    <text evidence="7">The sequence shown here is derived from an EMBL/GenBank/DDBJ whole genome shotgun (WGS) entry which is preliminary data.</text>
</comment>
<feature type="transmembrane region" description="Helical" evidence="5">
    <location>
        <begin position="260"/>
        <end position="278"/>
    </location>
</feature>
<keyword evidence="2 5" id="KW-0812">Transmembrane</keyword>
<dbReference type="PROSITE" id="PS01130">
    <property type="entry name" value="SLC26A"/>
    <property type="match status" value="1"/>
</dbReference>
<dbReference type="GO" id="GO:0016020">
    <property type="term" value="C:membrane"/>
    <property type="evidence" value="ECO:0007669"/>
    <property type="project" value="UniProtKB-SubCell"/>
</dbReference>
<feature type="transmembrane region" description="Helical" evidence="5">
    <location>
        <begin position="149"/>
        <end position="167"/>
    </location>
</feature>
<evidence type="ECO:0000313" key="7">
    <source>
        <dbReference type="EMBL" id="PRQ07976.1"/>
    </source>
</evidence>
<dbReference type="PANTHER" id="PTHR11814">
    <property type="entry name" value="SULFATE TRANSPORTER"/>
    <property type="match status" value="1"/>
</dbReference>
<dbReference type="Proteomes" id="UP000238823">
    <property type="component" value="Unassembled WGS sequence"/>
</dbReference>
<evidence type="ECO:0000256" key="4">
    <source>
        <dbReference type="ARBA" id="ARBA00023136"/>
    </source>
</evidence>
<dbReference type="AlphaFoldDB" id="A0A2S9YSA8"/>
<dbReference type="PROSITE" id="PS50801">
    <property type="entry name" value="STAS"/>
    <property type="match status" value="1"/>
</dbReference>
<reference evidence="7 8" key="1">
    <citation type="submission" date="2018-03" db="EMBL/GenBank/DDBJ databases">
        <title>Draft Genome Sequences of the Obligatory Marine Myxobacteria Enhygromyxa salina SWB007.</title>
        <authorList>
            <person name="Poehlein A."/>
            <person name="Moghaddam J.A."/>
            <person name="Harms H."/>
            <person name="Alanjari M."/>
            <person name="Koenig G.M."/>
            <person name="Daniel R."/>
            <person name="Schaeberle T.F."/>
        </authorList>
    </citation>
    <scope>NUCLEOTIDE SEQUENCE [LARGE SCALE GENOMIC DNA]</scope>
    <source>
        <strain evidence="7 8">SWB007</strain>
    </source>
</reference>
<evidence type="ECO:0000256" key="1">
    <source>
        <dbReference type="ARBA" id="ARBA00004141"/>
    </source>
</evidence>
<evidence type="ECO:0000256" key="3">
    <source>
        <dbReference type="ARBA" id="ARBA00022989"/>
    </source>
</evidence>
<proteinExistence type="predicted"/>
<evidence type="ECO:0000256" key="5">
    <source>
        <dbReference type="SAM" id="Phobius"/>
    </source>
</evidence>
<feature type="transmembrane region" description="Helical" evidence="5">
    <location>
        <begin position="220"/>
        <end position="239"/>
    </location>
</feature>
<feature type="transmembrane region" description="Helical" evidence="5">
    <location>
        <begin position="69"/>
        <end position="90"/>
    </location>
</feature>
<organism evidence="7 8">
    <name type="scientific">Enhygromyxa salina</name>
    <dbReference type="NCBI Taxonomy" id="215803"/>
    <lineage>
        <taxon>Bacteria</taxon>
        <taxon>Pseudomonadati</taxon>
        <taxon>Myxococcota</taxon>
        <taxon>Polyangia</taxon>
        <taxon>Nannocystales</taxon>
        <taxon>Nannocystaceae</taxon>
        <taxon>Enhygromyxa</taxon>
    </lineage>
</organism>
<dbReference type="InterPro" id="IPR001902">
    <property type="entry name" value="SLC26A/SulP_fam"/>
</dbReference>
<dbReference type="Pfam" id="PF00916">
    <property type="entry name" value="Sulfate_transp"/>
    <property type="match status" value="1"/>
</dbReference>
<feature type="transmembrane region" description="Helical" evidence="5">
    <location>
        <begin position="324"/>
        <end position="342"/>
    </location>
</feature>
<keyword evidence="4 5" id="KW-0472">Membrane</keyword>
<dbReference type="InterPro" id="IPR011547">
    <property type="entry name" value="SLC26A/SulP_dom"/>
</dbReference>
<sequence>MVVLVPQALAYAMLAGVPPVYGLYAATIPPLLYAFVGSSRFIAIGPVALTALMIASGLESLAEPGSSEWAELAILLSFEVGVLFVLLGMVRAGFVVNFLGHPTILGFNAAAGLITVGSQLRPFLGIPRELLVDLSATKPWPVLMHLGSVHLPTLAVASGSLLALVLMRRYAERWPNYLLVCVAGIVLAWALDLPGHGVEVVGEVPRGLPMPTIPQFELDTMVSLLPAALSILVVGYASSMTVVKALEAKARGTVEPNRELLAFGVANLASGLFGSFPVSSGLARSTVVAQAGARTRMTGLIAALGVLFALLVIGGVFAWLPRSVLAAIVMLAASSLIDVSGVREVFRVKRADGVTAALTFLATLVIGLEVGLFIGVIAALVFFVGRTMRPHTAELGRIPGTSVYRNVDRVEVAQTCPQAGLLRIDAPLYYANARFLEDRIAAMMATHESMKLLALDFAAVSDMDATAVMSLERLIEALRAGGNDLHIIGAIGPVRDLFVRSRLHELLGQDHLHRNLAEAAPKLVEAVDRRYCEGSCRVSAFPSCTLIPRAALVREQGKAARFTPQI</sequence>
<accession>A0A2S9YSA8</accession>
<dbReference type="Pfam" id="PF01740">
    <property type="entry name" value="STAS"/>
    <property type="match status" value="1"/>
</dbReference>
<protein>
    <submittedName>
        <fullName evidence="7">Putative sulfate transporter</fullName>
    </submittedName>
</protein>
<name>A0A2S9YSA8_9BACT</name>
<dbReference type="GO" id="GO:0008271">
    <property type="term" value="F:secondary active sulfate transmembrane transporter activity"/>
    <property type="evidence" value="ECO:0007669"/>
    <property type="project" value="InterPro"/>
</dbReference>
<gene>
    <name evidence="7" type="ORF">ENSA7_22600</name>
</gene>
<dbReference type="CDD" id="cd07042">
    <property type="entry name" value="STAS_SulP_like_sulfate_transporter"/>
    <property type="match status" value="1"/>
</dbReference>
<dbReference type="InterPro" id="IPR002645">
    <property type="entry name" value="STAS_dom"/>
</dbReference>
<feature type="transmembrane region" description="Helical" evidence="5">
    <location>
        <begin position="298"/>
        <end position="317"/>
    </location>
</feature>
<feature type="transmembrane region" description="Helical" evidence="5">
    <location>
        <begin position="354"/>
        <end position="384"/>
    </location>
</feature>
<keyword evidence="3 5" id="KW-1133">Transmembrane helix</keyword>
<feature type="transmembrane region" description="Helical" evidence="5">
    <location>
        <begin position="174"/>
        <end position="191"/>
    </location>
</feature>
<dbReference type="InterPro" id="IPR036513">
    <property type="entry name" value="STAS_dom_sf"/>
</dbReference>
<dbReference type="SUPFAM" id="SSF52091">
    <property type="entry name" value="SpoIIaa-like"/>
    <property type="match status" value="1"/>
</dbReference>
<feature type="transmembrane region" description="Helical" evidence="5">
    <location>
        <begin position="32"/>
        <end position="57"/>
    </location>
</feature>
<evidence type="ECO:0000313" key="8">
    <source>
        <dbReference type="Proteomes" id="UP000238823"/>
    </source>
</evidence>